<accession>A0A1Q5Q8K3</accession>
<feature type="short sequence motif" description="GXGXXG" evidence="2">
    <location>
        <begin position="43"/>
        <end position="48"/>
    </location>
</feature>
<dbReference type="Gene3D" id="3.40.1090.10">
    <property type="entry name" value="Cytosolic phospholipase A2 catalytic domain"/>
    <property type="match status" value="1"/>
</dbReference>
<dbReference type="InterPro" id="IPR002641">
    <property type="entry name" value="PNPLA_dom"/>
</dbReference>
<organism evidence="5 6">
    <name type="scientific">Talaromyces atroroseus</name>
    <dbReference type="NCBI Taxonomy" id="1441469"/>
    <lineage>
        <taxon>Eukaryota</taxon>
        <taxon>Fungi</taxon>
        <taxon>Dikarya</taxon>
        <taxon>Ascomycota</taxon>
        <taxon>Pezizomycotina</taxon>
        <taxon>Eurotiomycetes</taxon>
        <taxon>Eurotiomycetidae</taxon>
        <taxon>Eurotiales</taxon>
        <taxon>Trichocomaceae</taxon>
        <taxon>Talaromyces</taxon>
        <taxon>Talaromyces sect. Trachyspermi</taxon>
    </lineage>
</organism>
<evidence type="ECO:0000313" key="5">
    <source>
        <dbReference type="EMBL" id="OKL60457.1"/>
    </source>
</evidence>
<feature type="compositionally biased region" description="Low complexity" evidence="3">
    <location>
        <begin position="181"/>
        <end position="195"/>
    </location>
</feature>
<feature type="compositionally biased region" description="Pro residues" evidence="3">
    <location>
        <begin position="562"/>
        <end position="574"/>
    </location>
</feature>
<dbReference type="GO" id="GO:0046486">
    <property type="term" value="P:glycerolipid metabolic process"/>
    <property type="evidence" value="ECO:0007669"/>
    <property type="project" value="UniProtKB-ARBA"/>
</dbReference>
<feature type="domain" description="PNPLA" evidence="4">
    <location>
        <begin position="39"/>
        <end position="309"/>
    </location>
</feature>
<keyword evidence="1" id="KW-0443">Lipid metabolism</keyword>
<dbReference type="GeneID" id="31004181"/>
<dbReference type="GO" id="GO:0016020">
    <property type="term" value="C:membrane"/>
    <property type="evidence" value="ECO:0007669"/>
    <property type="project" value="TreeGrafter"/>
</dbReference>
<evidence type="ECO:0000256" key="1">
    <source>
        <dbReference type="ARBA" id="ARBA00023098"/>
    </source>
</evidence>
<feature type="region of interest" description="Disordered" evidence="3">
    <location>
        <begin position="448"/>
        <end position="475"/>
    </location>
</feature>
<comment type="caution">
    <text evidence="5">The sequence shown here is derived from an EMBL/GenBank/DDBJ whole genome shotgun (WGS) entry which is preliminary data.</text>
</comment>
<dbReference type="GO" id="GO:0019369">
    <property type="term" value="P:arachidonate metabolic process"/>
    <property type="evidence" value="ECO:0007669"/>
    <property type="project" value="TreeGrafter"/>
</dbReference>
<dbReference type="STRING" id="1441469.A0A1Q5Q8K3"/>
<dbReference type="PROSITE" id="PS51635">
    <property type="entry name" value="PNPLA"/>
    <property type="match status" value="1"/>
</dbReference>
<dbReference type="Pfam" id="PF01734">
    <property type="entry name" value="Patatin"/>
    <property type="match status" value="1"/>
</dbReference>
<dbReference type="CDD" id="cd07216">
    <property type="entry name" value="Pat17_PNPLA8_PNPLA9_like3"/>
    <property type="match status" value="1"/>
</dbReference>
<dbReference type="InterPro" id="IPR016035">
    <property type="entry name" value="Acyl_Trfase/lysoPLipase"/>
</dbReference>
<gene>
    <name evidence="5" type="ORF">UA08_04426</name>
</gene>
<keyword evidence="6" id="KW-1185">Reference proteome</keyword>
<reference evidence="5 6" key="1">
    <citation type="submission" date="2015-06" db="EMBL/GenBank/DDBJ databases">
        <title>Talaromyces atroroseus IBT 11181 draft genome.</title>
        <authorList>
            <person name="Rasmussen K.B."/>
            <person name="Rasmussen S."/>
            <person name="Petersen B."/>
            <person name="Sicheritz-Ponten T."/>
            <person name="Mortensen U.H."/>
            <person name="Thrane U."/>
        </authorList>
    </citation>
    <scope>NUCLEOTIDE SEQUENCE [LARGE SCALE GENOMIC DNA]</scope>
    <source>
        <strain evidence="5 6">IBT 11181</strain>
    </source>
</reference>
<evidence type="ECO:0000259" key="4">
    <source>
        <dbReference type="PROSITE" id="PS51635"/>
    </source>
</evidence>
<dbReference type="Proteomes" id="UP000214365">
    <property type="component" value="Unassembled WGS sequence"/>
</dbReference>
<evidence type="ECO:0000313" key="6">
    <source>
        <dbReference type="Proteomes" id="UP000214365"/>
    </source>
</evidence>
<dbReference type="OrthoDB" id="630895at2759"/>
<feature type="region of interest" description="Disordered" evidence="3">
    <location>
        <begin position="517"/>
        <end position="622"/>
    </location>
</feature>
<evidence type="ECO:0000256" key="3">
    <source>
        <dbReference type="SAM" id="MobiDB-lite"/>
    </source>
</evidence>
<dbReference type="GO" id="GO:0047499">
    <property type="term" value="F:calcium-independent phospholipase A2 activity"/>
    <property type="evidence" value="ECO:0007669"/>
    <property type="project" value="TreeGrafter"/>
</dbReference>
<protein>
    <recommendedName>
        <fullName evidence="4">PNPLA domain-containing protein</fullName>
    </recommendedName>
</protein>
<dbReference type="AlphaFoldDB" id="A0A1Q5Q8K3"/>
<dbReference type="EMBL" id="LFMY01000005">
    <property type="protein sequence ID" value="OKL60457.1"/>
    <property type="molecule type" value="Genomic_DNA"/>
</dbReference>
<feature type="compositionally biased region" description="Pro residues" evidence="3">
    <location>
        <begin position="588"/>
        <end position="607"/>
    </location>
</feature>
<sequence length="622" mass="68655">MDNTPLRRKDTTKGPPLRVLSLGAHTTPAQWVLKLTSSPLSDGGGVRGYSMLILLQELMYRTYVECEGSAPRRDQIPKPCDYFDLIVGTGTGGLIAIMLGRLRLDLETCKEVYVRMTRKVFETDKTIAGIPYRSTLFKASKLEEAIRQCVRQHTVYESEGNDFGNASTVEFSSPIHSVPQRTLSRSSFSSTNTSRAPPSPGSQRNSMSFVAGYNGFRFGNPDAALYDNRDFRTKTAVTAVYKGSRASTPPVLLRSYDSRREPPPEFECTIWQAGRATSATGLAFKPIQIGQYVFIDEGAGTFNPAPQVLDEAVVNEWPGRELGVFVSIGTGKRPAGTNHQQHEWWEGFFGDALGTFAEARRRLIAKIEGCEEIHQRMLSEHLAKRNVKKENYYRLNVEVGVGEFGMNEWNRLVDISTNTRRYLAKPDVQGMTLEAASKLARIERMHRRQTSHAAAMATSADMQQPAAAESTPPPAPIIVPPPSNPIAIELPADEIPIGHRPHHSPPRVYEEKIAIMGPDDLGPQSHLTSPDGSSRRWSGEHLHSTSPGSPRRSGDLEVNMNMPPPLPPKTPIPYPDDAGNAGIAMPLPGAPRPVQPGYHRPPYPVDGPPVVDKLRKPTYNVR</sequence>
<comment type="caution">
    <text evidence="2">Lacks conserved residue(s) required for the propagation of feature annotation.</text>
</comment>
<dbReference type="SUPFAM" id="SSF52151">
    <property type="entry name" value="FabD/lysophospholipase-like"/>
    <property type="match status" value="1"/>
</dbReference>
<name>A0A1Q5Q8K3_TALAT</name>
<dbReference type="PANTHER" id="PTHR24185">
    <property type="entry name" value="CALCIUM-INDEPENDENT PHOSPHOLIPASE A2-GAMMA"/>
    <property type="match status" value="1"/>
</dbReference>
<feature type="region of interest" description="Disordered" evidence="3">
    <location>
        <begin position="174"/>
        <end position="206"/>
    </location>
</feature>
<evidence type="ECO:0000256" key="2">
    <source>
        <dbReference type="PROSITE-ProRule" id="PRU01161"/>
    </source>
</evidence>
<proteinExistence type="predicted"/>
<dbReference type="PANTHER" id="PTHR24185:SF4">
    <property type="entry name" value="SERINE HYDROLASE, PUTATIVE (AFU_ORTHOLOGUE AFUA_2G07870)-RELATED"/>
    <property type="match status" value="1"/>
</dbReference>
<feature type="compositionally biased region" description="Basic and acidic residues" evidence="3">
    <location>
        <begin position="533"/>
        <end position="543"/>
    </location>
</feature>
<dbReference type="RefSeq" id="XP_020120578.1">
    <property type="nucleotide sequence ID" value="XM_020266747.1"/>
</dbReference>